<protein>
    <submittedName>
        <fullName evidence="1">Uncharacterized protein</fullName>
    </submittedName>
</protein>
<reference evidence="1" key="1">
    <citation type="submission" date="2013-11" db="EMBL/GenBank/DDBJ databases">
        <title>Genome sequence of the fusiform rust pathogen reveals effectors for host alternation and coevolution with pine.</title>
        <authorList>
            <consortium name="DOE Joint Genome Institute"/>
            <person name="Smith K."/>
            <person name="Pendleton A."/>
            <person name="Kubisiak T."/>
            <person name="Anderson C."/>
            <person name="Salamov A."/>
            <person name="Aerts A."/>
            <person name="Riley R."/>
            <person name="Clum A."/>
            <person name="Lindquist E."/>
            <person name="Ence D."/>
            <person name="Campbell M."/>
            <person name="Kronenberg Z."/>
            <person name="Feau N."/>
            <person name="Dhillon B."/>
            <person name="Hamelin R."/>
            <person name="Burleigh J."/>
            <person name="Smith J."/>
            <person name="Yandell M."/>
            <person name="Nelson C."/>
            <person name="Grigoriev I."/>
            <person name="Davis J."/>
        </authorList>
    </citation>
    <scope>NUCLEOTIDE SEQUENCE</scope>
    <source>
        <strain evidence="1">G11</strain>
    </source>
</reference>
<comment type="caution">
    <text evidence="1">The sequence shown here is derived from an EMBL/GenBank/DDBJ whole genome shotgun (WGS) entry which is preliminary data.</text>
</comment>
<organism evidence="1 2">
    <name type="scientific">Cronartium quercuum f. sp. fusiforme G11</name>
    <dbReference type="NCBI Taxonomy" id="708437"/>
    <lineage>
        <taxon>Eukaryota</taxon>
        <taxon>Fungi</taxon>
        <taxon>Dikarya</taxon>
        <taxon>Basidiomycota</taxon>
        <taxon>Pucciniomycotina</taxon>
        <taxon>Pucciniomycetes</taxon>
        <taxon>Pucciniales</taxon>
        <taxon>Coleosporiaceae</taxon>
        <taxon>Cronartium</taxon>
    </lineage>
</organism>
<accession>A0A9P6TCA6</accession>
<evidence type="ECO:0000313" key="2">
    <source>
        <dbReference type="Proteomes" id="UP000886653"/>
    </source>
</evidence>
<dbReference type="AlphaFoldDB" id="A0A9P6TCA6"/>
<keyword evidence="2" id="KW-1185">Reference proteome</keyword>
<sequence>MDVDIQGLDIKEDMEGELQSMAGELQDDGNDDGAVLIPSGKFKPSDQNQSPFTIKTLAGLDVEYLFLSFSLSLDILDGYGPGRTLNLSMQDWRNGLLDFCSLNTGYSMQPSCQVNAILTFHPGISSSSFQLSQVGCRDRDLGSSSSNMGTSIPEPNLFSTGSITLNQKLIDSLHGLLGSLGP</sequence>
<gene>
    <name evidence="1" type="ORF">CROQUDRAFT_91783</name>
</gene>
<dbReference type="Proteomes" id="UP000886653">
    <property type="component" value="Unassembled WGS sequence"/>
</dbReference>
<name>A0A9P6TCA6_9BASI</name>
<proteinExistence type="predicted"/>
<dbReference type="EMBL" id="MU167251">
    <property type="protein sequence ID" value="KAG0147156.1"/>
    <property type="molecule type" value="Genomic_DNA"/>
</dbReference>
<evidence type="ECO:0000313" key="1">
    <source>
        <dbReference type="EMBL" id="KAG0147156.1"/>
    </source>
</evidence>